<dbReference type="AlphaFoldDB" id="A0ABD2BLI6"/>
<comment type="caution">
    <text evidence="1">The sequence shown here is derived from an EMBL/GenBank/DDBJ whole genome shotgun (WGS) entry which is preliminary data.</text>
</comment>
<protein>
    <submittedName>
        <fullName evidence="1">Tensin-1-like isoform X2</fullName>
    </submittedName>
</protein>
<proteinExistence type="predicted"/>
<organism evidence="1 2">
    <name type="scientific">Vespula maculifrons</name>
    <name type="common">Eastern yellow jacket</name>
    <name type="synonym">Wasp</name>
    <dbReference type="NCBI Taxonomy" id="7453"/>
    <lineage>
        <taxon>Eukaryota</taxon>
        <taxon>Metazoa</taxon>
        <taxon>Ecdysozoa</taxon>
        <taxon>Arthropoda</taxon>
        <taxon>Hexapoda</taxon>
        <taxon>Insecta</taxon>
        <taxon>Pterygota</taxon>
        <taxon>Neoptera</taxon>
        <taxon>Endopterygota</taxon>
        <taxon>Hymenoptera</taxon>
        <taxon>Apocrita</taxon>
        <taxon>Aculeata</taxon>
        <taxon>Vespoidea</taxon>
        <taxon>Vespidae</taxon>
        <taxon>Vespinae</taxon>
        <taxon>Vespula</taxon>
    </lineage>
</organism>
<dbReference type="InterPro" id="IPR011993">
    <property type="entry name" value="PH-like_dom_sf"/>
</dbReference>
<reference evidence="1 2" key="1">
    <citation type="journal article" date="2024" name="Ann. Entomol. Soc. Am.">
        <title>Genomic analyses of the southern and eastern yellowjacket wasps (Hymenoptera: Vespidae) reveal evolutionary signatures of social life.</title>
        <authorList>
            <person name="Catto M.A."/>
            <person name="Caine P.B."/>
            <person name="Orr S.E."/>
            <person name="Hunt B.G."/>
            <person name="Goodisman M.A.D."/>
        </authorList>
    </citation>
    <scope>NUCLEOTIDE SEQUENCE [LARGE SCALE GENOMIC DNA]</scope>
    <source>
        <strain evidence="1">232</strain>
        <tissue evidence="1">Head and thorax</tissue>
    </source>
</reference>
<evidence type="ECO:0000313" key="1">
    <source>
        <dbReference type="EMBL" id="KAL2733644.1"/>
    </source>
</evidence>
<dbReference type="EMBL" id="JAYRBN010000073">
    <property type="protein sequence ID" value="KAL2733644.1"/>
    <property type="molecule type" value="Genomic_DNA"/>
</dbReference>
<sequence>MINVKKNKSHYVRTLNKRRWNLWNAMQSNVIAEGQRAHATSKRQESKETKDIITYRCIPVNLCQYTCERTKAAHLFALMINCVQMAHALRRISYATCEPRHAQFSFLAREPRAHFSIQYCHSFVTESAEQRRNQRTVAKKRGNLFALMLVLKTKRLAILVRLDGPKTPLESIARAKLLHHSKPSIIKRVDVMKLMPLHVKTQLSTLVIVLTKLLLQMKDRN</sequence>
<keyword evidence="2" id="KW-1185">Reference proteome</keyword>
<dbReference type="PANTHER" id="PTHR15832:SF2">
    <property type="entry name" value="SH2 DOMAIN-CONTAINING PROTEIN"/>
    <property type="match status" value="1"/>
</dbReference>
<dbReference type="Gene3D" id="2.30.29.30">
    <property type="entry name" value="Pleckstrin-homology domain (PH domain)/Phosphotyrosine-binding domain (PTB)"/>
    <property type="match status" value="1"/>
</dbReference>
<dbReference type="Proteomes" id="UP001607303">
    <property type="component" value="Unassembled WGS sequence"/>
</dbReference>
<accession>A0ABD2BLI6</accession>
<dbReference type="PANTHER" id="PTHR15832">
    <property type="entry name" value="SHC (SRC HOMOLOGY DOMAIN C-TERMINAL) ADAPTOR HOMOLOG"/>
    <property type="match status" value="1"/>
</dbReference>
<name>A0ABD2BLI6_VESMC</name>
<evidence type="ECO:0000313" key="2">
    <source>
        <dbReference type="Proteomes" id="UP001607303"/>
    </source>
</evidence>
<dbReference type="SUPFAM" id="SSF50729">
    <property type="entry name" value="PH domain-like"/>
    <property type="match status" value="1"/>
</dbReference>
<gene>
    <name evidence="1" type="ORF">V1477_014078</name>
</gene>